<evidence type="ECO:0000256" key="8">
    <source>
        <dbReference type="ARBA" id="ARBA00023303"/>
    </source>
</evidence>
<evidence type="ECO:0000256" key="1">
    <source>
        <dbReference type="ARBA" id="ARBA00004141"/>
    </source>
</evidence>
<feature type="transmembrane region" description="Helical" evidence="9">
    <location>
        <begin position="46"/>
        <end position="65"/>
    </location>
</feature>
<evidence type="ECO:0000256" key="2">
    <source>
        <dbReference type="ARBA" id="ARBA00007079"/>
    </source>
</evidence>
<evidence type="ECO:0000256" key="4">
    <source>
        <dbReference type="ARBA" id="ARBA00022692"/>
    </source>
</evidence>
<organism evidence="10 11">
    <name type="scientific">Prunus yedoensis var. nudiflora</name>
    <dbReference type="NCBI Taxonomy" id="2094558"/>
    <lineage>
        <taxon>Eukaryota</taxon>
        <taxon>Viridiplantae</taxon>
        <taxon>Streptophyta</taxon>
        <taxon>Embryophyta</taxon>
        <taxon>Tracheophyta</taxon>
        <taxon>Spermatophyta</taxon>
        <taxon>Magnoliopsida</taxon>
        <taxon>eudicotyledons</taxon>
        <taxon>Gunneridae</taxon>
        <taxon>Pentapetalae</taxon>
        <taxon>rosids</taxon>
        <taxon>fabids</taxon>
        <taxon>Rosales</taxon>
        <taxon>Rosaceae</taxon>
        <taxon>Amygdaloideae</taxon>
        <taxon>Amygdaleae</taxon>
        <taxon>Prunus</taxon>
    </lineage>
</organism>
<dbReference type="GO" id="GO:0016020">
    <property type="term" value="C:membrane"/>
    <property type="evidence" value="ECO:0007669"/>
    <property type="project" value="UniProtKB-SubCell"/>
</dbReference>
<name>A0A315A8V7_PRUYE</name>
<keyword evidence="4 9" id="KW-0812">Transmembrane</keyword>
<keyword evidence="6" id="KW-0406">Ion transport</keyword>
<dbReference type="OrthoDB" id="1686226at2759"/>
<keyword evidence="5 9" id="KW-1133">Transmembrane helix</keyword>
<dbReference type="GO" id="GO:0015743">
    <property type="term" value="P:malate transport"/>
    <property type="evidence" value="ECO:0007669"/>
    <property type="project" value="InterPro"/>
</dbReference>
<keyword evidence="3" id="KW-0813">Transport</keyword>
<keyword evidence="11" id="KW-1185">Reference proteome</keyword>
<dbReference type="EMBL" id="PJQY01000490">
    <property type="protein sequence ID" value="PQQ10596.1"/>
    <property type="molecule type" value="Genomic_DNA"/>
</dbReference>
<evidence type="ECO:0000256" key="7">
    <source>
        <dbReference type="ARBA" id="ARBA00023136"/>
    </source>
</evidence>
<dbReference type="InterPro" id="IPR020966">
    <property type="entry name" value="ALMT"/>
</dbReference>
<keyword evidence="7 9" id="KW-0472">Membrane</keyword>
<protein>
    <submittedName>
        <fullName evidence="10">Aluminum-activated malate transporter 10</fullName>
    </submittedName>
</protein>
<proteinExistence type="inferred from homology"/>
<evidence type="ECO:0000256" key="9">
    <source>
        <dbReference type="SAM" id="Phobius"/>
    </source>
</evidence>
<dbReference type="Proteomes" id="UP000250321">
    <property type="component" value="Unassembled WGS sequence"/>
</dbReference>
<evidence type="ECO:0000313" key="10">
    <source>
        <dbReference type="EMBL" id="PQQ10596.1"/>
    </source>
</evidence>
<comment type="similarity">
    <text evidence="2">Belongs to the aromatic acid exporter (TC 2.A.85) family.</text>
</comment>
<dbReference type="PANTHER" id="PTHR31086">
    <property type="entry name" value="ALUMINUM-ACTIVATED MALATE TRANSPORTER 10"/>
    <property type="match status" value="1"/>
</dbReference>
<evidence type="ECO:0000256" key="3">
    <source>
        <dbReference type="ARBA" id="ARBA00022448"/>
    </source>
</evidence>
<keyword evidence="8" id="KW-0407">Ion channel</keyword>
<dbReference type="Pfam" id="PF11744">
    <property type="entry name" value="ALMT"/>
    <property type="match status" value="1"/>
</dbReference>
<evidence type="ECO:0000256" key="6">
    <source>
        <dbReference type="ARBA" id="ARBA00023065"/>
    </source>
</evidence>
<dbReference type="STRING" id="2094558.A0A315A8V7"/>
<comment type="subcellular location">
    <subcellularLocation>
        <location evidence="1">Membrane</location>
        <topology evidence="1">Multi-pass membrane protein</topology>
    </subcellularLocation>
</comment>
<gene>
    <name evidence="10" type="ORF">Pyn_29869</name>
</gene>
<feature type="transmembrane region" description="Helical" evidence="9">
    <location>
        <begin position="77"/>
        <end position="95"/>
    </location>
</feature>
<evidence type="ECO:0000256" key="5">
    <source>
        <dbReference type="ARBA" id="ARBA00022989"/>
    </source>
</evidence>
<comment type="caution">
    <text evidence="10">The sequence shown here is derived from an EMBL/GenBank/DDBJ whole genome shotgun (WGS) entry which is preliminary data.</text>
</comment>
<feature type="transmembrane region" description="Helical" evidence="9">
    <location>
        <begin position="102"/>
        <end position="121"/>
    </location>
</feature>
<feature type="transmembrane region" description="Helical" evidence="9">
    <location>
        <begin position="15"/>
        <end position="34"/>
    </location>
</feature>
<dbReference type="GO" id="GO:0034220">
    <property type="term" value="P:monoatomic ion transmembrane transport"/>
    <property type="evidence" value="ECO:0007669"/>
    <property type="project" value="UniProtKB-KW"/>
</dbReference>
<reference evidence="10 11" key="1">
    <citation type="submission" date="2018-02" db="EMBL/GenBank/DDBJ databases">
        <title>Draft genome of wild Prunus yedoensis var. nudiflora.</title>
        <authorList>
            <person name="Baek S."/>
            <person name="Kim J.-H."/>
            <person name="Choi K."/>
            <person name="Kim G.-B."/>
            <person name="Cho A."/>
            <person name="Jang H."/>
            <person name="Shin C.-H."/>
            <person name="Yu H.-J."/>
            <person name="Mun J.-H."/>
        </authorList>
    </citation>
    <scope>NUCLEOTIDE SEQUENCE [LARGE SCALE GENOMIC DNA]</scope>
    <source>
        <strain evidence="11">cv. Jeju island</strain>
        <tissue evidence="10">Leaf</tissue>
    </source>
</reference>
<accession>A0A315A8V7</accession>
<sequence>MALTVVSLFYYMRPLYEGVGGNAMWAVMTVVVVFENNVGATLCKSINRICGTFLAGFLAIGIHWIANQSGEEFEPFITGISVFLLGSAATFSRFIPSVKTRFDYGIMIFILTFSLVSVIRLPGG</sequence>
<evidence type="ECO:0000313" key="11">
    <source>
        <dbReference type="Proteomes" id="UP000250321"/>
    </source>
</evidence>
<dbReference type="AlphaFoldDB" id="A0A315A8V7"/>